<protein>
    <submittedName>
        <fullName evidence="2">DOCK8</fullName>
    </submittedName>
</protein>
<evidence type="ECO:0000313" key="2">
    <source>
        <dbReference type="EMBL" id="UYV65248.1"/>
    </source>
</evidence>
<accession>A0ABY6KBL4</accession>
<sequence>MVQAMIIMTDLLQKLLQLCDVDPVRFEDLMEQYQESCTEPILLDFPQDDLEVGFVPRRCRTIHPVMPENE</sequence>
<proteinExistence type="predicted"/>
<dbReference type="EMBL" id="CP092865">
    <property type="protein sequence ID" value="UYV65248.1"/>
    <property type="molecule type" value="Genomic_DNA"/>
</dbReference>
<reference evidence="2 3" key="1">
    <citation type="submission" date="2022-01" db="EMBL/GenBank/DDBJ databases">
        <title>A chromosomal length assembly of Cordylochernes scorpioides.</title>
        <authorList>
            <person name="Zeh D."/>
            <person name="Zeh J."/>
        </authorList>
    </citation>
    <scope>NUCLEOTIDE SEQUENCE [LARGE SCALE GENOMIC DNA]</scope>
    <source>
        <strain evidence="2">IN4F17</strain>
        <tissue evidence="2">Whole Body</tissue>
    </source>
</reference>
<dbReference type="Pfam" id="PF11878">
    <property type="entry name" value="DOCK_C-D_N"/>
    <property type="match status" value="1"/>
</dbReference>
<dbReference type="Proteomes" id="UP001235939">
    <property type="component" value="Chromosome 03"/>
</dbReference>
<dbReference type="InterPro" id="IPR021816">
    <property type="entry name" value="DOCK_C/D_N"/>
</dbReference>
<feature type="domain" description="Dedicator of cytokinesis C/D N-terminal" evidence="1">
    <location>
        <begin position="21"/>
        <end position="70"/>
    </location>
</feature>
<evidence type="ECO:0000259" key="1">
    <source>
        <dbReference type="Pfam" id="PF11878"/>
    </source>
</evidence>
<evidence type="ECO:0000313" key="3">
    <source>
        <dbReference type="Proteomes" id="UP001235939"/>
    </source>
</evidence>
<gene>
    <name evidence="2" type="ORF">LAZ67_3003706</name>
</gene>
<organism evidence="2 3">
    <name type="scientific">Cordylochernes scorpioides</name>
    <dbReference type="NCBI Taxonomy" id="51811"/>
    <lineage>
        <taxon>Eukaryota</taxon>
        <taxon>Metazoa</taxon>
        <taxon>Ecdysozoa</taxon>
        <taxon>Arthropoda</taxon>
        <taxon>Chelicerata</taxon>
        <taxon>Arachnida</taxon>
        <taxon>Pseudoscorpiones</taxon>
        <taxon>Cheliferoidea</taxon>
        <taxon>Chernetidae</taxon>
        <taxon>Cordylochernes</taxon>
    </lineage>
</organism>
<name>A0ABY6KBL4_9ARAC</name>
<keyword evidence="3" id="KW-1185">Reference proteome</keyword>